<dbReference type="SUPFAM" id="SSF54373">
    <property type="entry name" value="FAD-linked reductases, C-terminal domain"/>
    <property type="match status" value="1"/>
</dbReference>
<dbReference type="GO" id="GO:0004497">
    <property type="term" value="F:monooxygenase activity"/>
    <property type="evidence" value="ECO:0007669"/>
    <property type="project" value="UniProtKB-KW"/>
</dbReference>
<dbReference type="InterPro" id="IPR050493">
    <property type="entry name" value="FAD-dep_Monooxygenase_BioMet"/>
</dbReference>
<dbReference type="Gene3D" id="3.50.50.60">
    <property type="entry name" value="FAD/NAD(P)-binding domain"/>
    <property type="match status" value="1"/>
</dbReference>
<keyword evidence="2" id="KW-0285">Flavoprotein</keyword>
<keyword evidence="4" id="KW-0560">Oxidoreductase</keyword>
<dbReference type="SUPFAM" id="SSF51905">
    <property type="entry name" value="FAD/NAD(P)-binding domain"/>
    <property type="match status" value="1"/>
</dbReference>
<accession>A0A370HPP5</accession>
<dbReference type="InterPro" id="IPR002938">
    <property type="entry name" value="FAD-bd"/>
</dbReference>
<evidence type="ECO:0000256" key="5">
    <source>
        <dbReference type="ARBA" id="ARBA00023033"/>
    </source>
</evidence>
<evidence type="ECO:0000256" key="4">
    <source>
        <dbReference type="ARBA" id="ARBA00023002"/>
    </source>
</evidence>
<dbReference type="InterPro" id="IPR036188">
    <property type="entry name" value="FAD/NAD-bd_sf"/>
</dbReference>
<dbReference type="PRINTS" id="PR00420">
    <property type="entry name" value="RNGMNOXGNASE"/>
</dbReference>
<reference evidence="7 8" key="1">
    <citation type="submission" date="2018-07" db="EMBL/GenBank/DDBJ databases">
        <title>Genomic Encyclopedia of Type Strains, Phase IV (KMG-IV): sequencing the most valuable type-strain genomes for metagenomic binning, comparative biology and taxonomic classification.</title>
        <authorList>
            <person name="Goeker M."/>
        </authorList>
    </citation>
    <scope>NUCLEOTIDE SEQUENCE [LARGE SCALE GENOMIC DNA]</scope>
    <source>
        <strain evidence="7 8">DSM 44290</strain>
    </source>
</reference>
<dbReference type="STRING" id="1210086.GCA_001613105_04530"/>
<dbReference type="AlphaFoldDB" id="A0A370HPP5"/>
<name>A0A370HPP5_9NOCA</name>
<keyword evidence="3" id="KW-0274">FAD</keyword>
<evidence type="ECO:0000259" key="6">
    <source>
        <dbReference type="Pfam" id="PF01494"/>
    </source>
</evidence>
<dbReference type="Pfam" id="PF01494">
    <property type="entry name" value="FAD_binding_3"/>
    <property type="match status" value="1"/>
</dbReference>
<dbReference type="GO" id="GO:0071949">
    <property type="term" value="F:FAD binding"/>
    <property type="evidence" value="ECO:0007669"/>
    <property type="project" value="InterPro"/>
</dbReference>
<gene>
    <name evidence="7" type="ORF">DFR76_115149</name>
</gene>
<keyword evidence="8" id="KW-1185">Reference proteome</keyword>
<feature type="domain" description="FAD-binding" evidence="6">
    <location>
        <begin position="3"/>
        <end position="338"/>
    </location>
</feature>
<dbReference type="RefSeq" id="WP_068000998.1">
    <property type="nucleotide sequence ID" value="NZ_QQBC01000015.1"/>
</dbReference>
<evidence type="ECO:0000256" key="1">
    <source>
        <dbReference type="ARBA" id="ARBA00001974"/>
    </source>
</evidence>
<dbReference type="PANTHER" id="PTHR13789">
    <property type="entry name" value="MONOOXYGENASE"/>
    <property type="match status" value="1"/>
</dbReference>
<evidence type="ECO:0000313" key="7">
    <source>
        <dbReference type="EMBL" id="RDI60519.1"/>
    </source>
</evidence>
<comment type="caution">
    <text evidence="7">The sequence shown here is derived from an EMBL/GenBank/DDBJ whole genome shotgun (WGS) entry which is preliminary data.</text>
</comment>
<proteinExistence type="predicted"/>
<dbReference type="Proteomes" id="UP000254869">
    <property type="component" value="Unassembled WGS sequence"/>
</dbReference>
<comment type="cofactor">
    <cofactor evidence="1">
        <name>FAD</name>
        <dbReference type="ChEBI" id="CHEBI:57692"/>
    </cofactor>
</comment>
<organism evidence="7 8">
    <name type="scientific">Nocardia pseudobrasiliensis</name>
    <dbReference type="NCBI Taxonomy" id="45979"/>
    <lineage>
        <taxon>Bacteria</taxon>
        <taxon>Bacillati</taxon>
        <taxon>Actinomycetota</taxon>
        <taxon>Actinomycetes</taxon>
        <taxon>Mycobacteriales</taxon>
        <taxon>Nocardiaceae</taxon>
        <taxon>Nocardia</taxon>
    </lineage>
</organism>
<sequence length="397" mass="42616">MGEVKVAIVGAGIGGLTAGIALHRHGVDVTIYEKASELRELGAGVAIGANGARVYAGLGLLDSVASIAGKLSNVTMQNWRGEPIPGYRPPYPVEHTFPLHRAEFQNLLLSALPPGTVRLGRQFVGAVEDADGVRIDFADGSSARADVLVGADGIHSAVQPLVGPKSAPVSEGIMAYRGLIPADRLAEITDLDVMAMWVGPKQSFLVYPVSDGALLNLVAFVPTNLDIEESWSAPGEVSALATAFETWDTPVRDIIATMENTFRWGIYDRAPLPTWSTDRITLLGDAAHAVTPHLGQGANQSVEDAITLAVLLRDARPADVPARLRRYETLRIDRSRRVRAGARAAGSLYRSTDMPPDQQGERIVALFDSLELNTYDPEHIAEAALLTPWRDTAMHAR</sequence>
<evidence type="ECO:0000313" key="8">
    <source>
        <dbReference type="Proteomes" id="UP000254869"/>
    </source>
</evidence>
<evidence type="ECO:0000256" key="2">
    <source>
        <dbReference type="ARBA" id="ARBA00022630"/>
    </source>
</evidence>
<evidence type="ECO:0000256" key="3">
    <source>
        <dbReference type="ARBA" id="ARBA00022827"/>
    </source>
</evidence>
<keyword evidence="5" id="KW-0503">Monooxygenase</keyword>
<protein>
    <submittedName>
        <fullName evidence="7">Salicylate hydroxylase</fullName>
    </submittedName>
</protein>
<dbReference type="PANTHER" id="PTHR13789:SF318">
    <property type="entry name" value="GERANYLGERANYL DIPHOSPHATE REDUCTASE"/>
    <property type="match status" value="1"/>
</dbReference>
<dbReference type="EMBL" id="QQBC01000015">
    <property type="protein sequence ID" value="RDI60519.1"/>
    <property type="molecule type" value="Genomic_DNA"/>
</dbReference>